<dbReference type="AlphaFoldDB" id="A0A8X6WP75"/>
<dbReference type="Proteomes" id="UP000886998">
    <property type="component" value="Unassembled WGS sequence"/>
</dbReference>
<comment type="caution">
    <text evidence="1">The sequence shown here is derived from an EMBL/GenBank/DDBJ whole genome shotgun (WGS) entry which is preliminary data.</text>
</comment>
<dbReference type="EMBL" id="BMAV01001038">
    <property type="protein sequence ID" value="GFY38739.1"/>
    <property type="molecule type" value="Genomic_DNA"/>
</dbReference>
<organism evidence="1 2">
    <name type="scientific">Trichonephila inaurata madagascariensis</name>
    <dbReference type="NCBI Taxonomy" id="2747483"/>
    <lineage>
        <taxon>Eukaryota</taxon>
        <taxon>Metazoa</taxon>
        <taxon>Ecdysozoa</taxon>
        <taxon>Arthropoda</taxon>
        <taxon>Chelicerata</taxon>
        <taxon>Arachnida</taxon>
        <taxon>Araneae</taxon>
        <taxon>Araneomorphae</taxon>
        <taxon>Entelegynae</taxon>
        <taxon>Araneoidea</taxon>
        <taxon>Nephilidae</taxon>
        <taxon>Trichonephila</taxon>
        <taxon>Trichonephila inaurata</taxon>
    </lineage>
</organism>
<sequence length="126" mass="14397">MNKIGNNMNLLSTHGLRDSKGCSGLKLMSKRSSLSSSKTICKKPNCSFSFCLQDMKPLFHRERYPRLLKIFFERIRPLSSIIDLISLFPVHINIAPIRVVCRVEYTFVLFRVDPTFGDPSGINQAF</sequence>
<evidence type="ECO:0000313" key="2">
    <source>
        <dbReference type="Proteomes" id="UP000886998"/>
    </source>
</evidence>
<name>A0A8X6WP75_9ARAC</name>
<gene>
    <name evidence="1" type="ORF">TNIN_204171</name>
</gene>
<protein>
    <submittedName>
        <fullName evidence="1">Uncharacterized protein</fullName>
    </submittedName>
</protein>
<keyword evidence="2" id="KW-1185">Reference proteome</keyword>
<reference evidence="1" key="1">
    <citation type="submission" date="2020-08" db="EMBL/GenBank/DDBJ databases">
        <title>Multicomponent nature underlies the extraordinary mechanical properties of spider dragline silk.</title>
        <authorList>
            <person name="Kono N."/>
            <person name="Nakamura H."/>
            <person name="Mori M."/>
            <person name="Yoshida Y."/>
            <person name="Ohtoshi R."/>
            <person name="Malay A.D."/>
            <person name="Moran D.A.P."/>
            <person name="Tomita M."/>
            <person name="Numata K."/>
            <person name="Arakawa K."/>
        </authorList>
    </citation>
    <scope>NUCLEOTIDE SEQUENCE</scope>
</reference>
<accession>A0A8X6WP75</accession>
<evidence type="ECO:0000313" key="1">
    <source>
        <dbReference type="EMBL" id="GFY38739.1"/>
    </source>
</evidence>
<proteinExistence type="predicted"/>